<evidence type="ECO:0000259" key="1">
    <source>
        <dbReference type="Pfam" id="PF26593"/>
    </source>
</evidence>
<reference evidence="2 3" key="1">
    <citation type="journal article" date="2016" name="Nat. Commun.">
        <title>Thousands of microbial genomes shed light on interconnected biogeochemical processes in an aquifer system.</title>
        <authorList>
            <person name="Anantharaman K."/>
            <person name="Brown C.T."/>
            <person name="Hug L.A."/>
            <person name="Sharon I."/>
            <person name="Castelle C.J."/>
            <person name="Probst A.J."/>
            <person name="Thomas B.C."/>
            <person name="Singh A."/>
            <person name="Wilkins M.J."/>
            <person name="Karaoz U."/>
            <person name="Brodie E.L."/>
            <person name="Williams K.H."/>
            <person name="Hubbard S.S."/>
            <person name="Banfield J.F."/>
        </authorList>
    </citation>
    <scope>NUCLEOTIDE SEQUENCE [LARGE SCALE GENOMIC DNA]</scope>
</reference>
<accession>A0A1F5S8N0</accession>
<dbReference type="Proteomes" id="UP000176877">
    <property type="component" value="Unassembled WGS sequence"/>
</dbReference>
<dbReference type="AlphaFoldDB" id="A0A1F5S8N0"/>
<gene>
    <name evidence="2" type="ORF">A3D45_01755</name>
</gene>
<organism evidence="2 3">
    <name type="scientific">Candidatus Falkowbacteria bacterium RIFCSPHIGHO2_02_FULL_42_9</name>
    <dbReference type="NCBI Taxonomy" id="1797986"/>
    <lineage>
        <taxon>Bacteria</taxon>
        <taxon>Candidatus Falkowiibacteriota</taxon>
    </lineage>
</organism>
<protein>
    <recommendedName>
        <fullName evidence="1">TraC-like domain-containing protein</fullName>
    </recommendedName>
</protein>
<sequence length="225" mass="25962">MSNKLARNKITVSTQEYLDIAEFREDTIIMRDGTLRAVLLAASINFALKSEDEQDAIIASYVRFLNNIDFPLQIVIQSRELNIDNYLNFLRQKEKEQTNELLKLQTAEYLQYVNELISLGKIMSKRFYVVVSYNPLSDKQKGFFPKLIDSLRPAALIKMKSEKFLRRKSELNRRVENVISGLASIGINSLPLDTQSLIELFYNTYNPETSANQKLVDVKELRVAE</sequence>
<name>A0A1F5S8N0_9BACT</name>
<dbReference type="EMBL" id="MFFT01000028">
    <property type="protein sequence ID" value="OGF23078.1"/>
    <property type="molecule type" value="Genomic_DNA"/>
</dbReference>
<dbReference type="Pfam" id="PF26593">
    <property type="entry name" value="TraC-like"/>
    <property type="match status" value="1"/>
</dbReference>
<evidence type="ECO:0000313" key="2">
    <source>
        <dbReference type="EMBL" id="OGF23078.1"/>
    </source>
</evidence>
<dbReference type="InterPro" id="IPR058596">
    <property type="entry name" value="TraC-like_dom"/>
</dbReference>
<comment type="caution">
    <text evidence="2">The sequence shown here is derived from an EMBL/GenBank/DDBJ whole genome shotgun (WGS) entry which is preliminary data.</text>
</comment>
<feature type="domain" description="TraC-like" evidence="1">
    <location>
        <begin position="25"/>
        <end position="135"/>
    </location>
</feature>
<evidence type="ECO:0000313" key="3">
    <source>
        <dbReference type="Proteomes" id="UP000176877"/>
    </source>
</evidence>
<proteinExistence type="predicted"/>